<dbReference type="OrthoDB" id="5519740at2759"/>
<evidence type="ECO:0000313" key="3">
    <source>
        <dbReference type="Proteomes" id="UP000009131"/>
    </source>
</evidence>
<dbReference type="OMA" id="ESGNWKM"/>
<dbReference type="SUPFAM" id="SSF54909">
    <property type="entry name" value="Dimeric alpha+beta barrel"/>
    <property type="match status" value="1"/>
</dbReference>
<dbReference type="Pfam" id="PF03795">
    <property type="entry name" value="YCII"/>
    <property type="match status" value="1"/>
</dbReference>
<evidence type="ECO:0000313" key="2">
    <source>
        <dbReference type="EMBL" id="GAA94894.1"/>
    </source>
</evidence>
<dbReference type="PANTHER" id="PTHR33606:SF3">
    <property type="entry name" value="PROTEIN YCII"/>
    <property type="match status" value="1"/>
</dbReference>
<dbReference type="InterPro" id="IPR051807">
    <property type="entry name" value="Sec-metab_biosynth-assoc"/>
</dbReference>
<dbReference type="RefSeq" id="XP_014565875.1">
    <property type="nucleotide sequence ID" value="XM_014710389.1"/>
</dbReference>
<name>G7DWD4_MIXOS</name>
<dbReference type="AlphaFoldDB" id="G7DWD4"/>
<feature type="domain" description="YCII-related" evidence="1">
    <location>
        <begin position="22"/>
        <end position="100"/>
    </location>
</feature>
<comment type="caution">
    <text evidence="2">The sequence shown here is derived from an EMBL/GenBank/DDBJ whole genome shotgun (WGS) entry which is preliminary data.</text>
</comment>
<reference evidence="2 3" key="1">
    <citation type="journal article" date="2011" name="J. Gen. Appl. Microbiol.">
        <title>Draft genome sequencing of the enigmatic basidiomycete Mixia osmundae.</title>
        <authorList>
            <person name="Nishida H."/>
            <person name="Nagatsuka Y."/>
            <person name="Sugiyama J."/>
        </authorList>
    </citation>
    <scope>NUCLEOTIDE SEQUENCE [LARGE SCALE GENOMIC DNA]</scope>
    <source>
        <strain evidence="3">CBS 9802 / IAM 14324 / JCM 22182 / KY 12970</strain>
    </source>
</reference>
<keyword evidence="3" id="KW-1185">Reference proteome</keyword>
<dbReference type="eggNOG" id="ENOG502S8X0">
    <property type="taxonomic scope" value="Eukaryota"/>
</dbReference>
<sequence>MSSSGTNQQVYDEQLGDTPEYYYLCTCPDLKDSKRMNVRAQHFEGVEAAHKNGHLPFAGAMLSDDPAKNDAAKMIGSVMIYRARSIEDARRKLESDIYVSGQAWDIARTTIQPIRVPPIFLGKQ</sequence>
<dbReference type="InParanoid" id="G7DWD4"/>
<dbReference type="Gene3D" id="3.30.70.1060">
    <property type="entry name" value="Dimeric alpha+beta barrel"/>
    <property type="match status" value="1"/>
</dbReference>
<proteinExistence type="predicted"/>
<organism evidence="2 3">
    <name type="scientific">Mixia osmundae (strain CBS 9802 / IAM 14324 / JCM 22182 / KY 12970)</name>
    <dbReference type="NCBI Taxonomy" id="764103"/>
    <lineage>
        <taxon>Eukaryota</taxon>
        <taxon>Fungi</taxon>
        <taxon>Dikarya</taxon>
        <taxon>Basidiomycota</taxon>
        <taxon>Pucciniomycotina</taxon>
        <taxon>Mixiomycetes</taxon>
        <taxon>Mixiales</taxon>
        <taxon>Mixiaceae</taxon>
        <taxon>Mixia</taxon>
    </lineage>
</organism>
<evidence type="ECO:0000259" key="1">
    <source>
        <dbReference type="Pfam" id="PF03795"/>
    </source>
</evidence>
<dbReference type="PANTHER" id="PTHR33606">
    <property type="entry name" value="PROTEIN YCII"/>
    <property type="match status" value="1"/>
</dbReference>
<accession>G7DWD4</accession>
<reference evidence="2 3" key="2">
    <citation type="journal article" date="2012" name="Open Biol.">
        <title>Characteristics of nucleosomes and linker DNA regions on the genome of the basidiomycete Mixia osmundae revealed by mono- and dinucleosome mapping.</title>
        <authorList>
            <person name="Nishida H."/>
            <person name="Kondo S."/>
            <person name="Matsumoto T."/>
            <person name="Suzuki Y."/>
            <person name="Yoshikawa H."/>
            <person name="Taylor T.D."/>
            <person name="Sugiyama J."/>
        </authorList>
    </citation>
    <scope>NUCLEOTIDE SEQUENCE [LARGE SCALE GENOMIC DNA]</scope>
    <source>
        <strain evidence="3">CBS 9802 / IAM 14324 / JCM 22182 / KY 12970</strain>
    </source>
</reference>
<dbReference type="InterPro" id="IPR011008">
    <property type="entry name" value="Dimeric_a/b-barrel"/>
</dbReference>
<dbReference type="Proteomes" id="UP000009131">
    <property type="component" value="Unassembled WGS sequence"/>
</dbReference>
<protein>
    <recommendedName>
        <fullName evidence="1">YCII-related domain-containing protein</fullName>
    </recommendedName>
</protein>
<dbReference type="EMBL" id="BABT02000050">
    <property type="protein sequence ID" value="GAA94894.1"/>
    <property type="molecule type" value="Genomic_DNA"/>
</dbReference>
<gene>
    <name evidence="2" type="primary">Mo01549</name>
    <name evidence="2" type="ORF">E5Q_01549</name>
</gene>
<dbReference type="HOGENOM" id="CLU_110355_2_1_1"/>
<dbReference type="InterPro" id="IPR005545">
    <property type="entry name" value="YCII"/>
</dbReference>